<dbReference type="AlphaFoldDB" id="A0A5B1CQ15"/>
<dbReference type="EMBL" id="VRLW01000001">
    <property type="protein sequence ID" value="KAA1262482.1"/>
    <property type="molecule type" value="Genomic_DNA"/>
</dbReference>
<gene>
    <name evidence="1" type="ORF">LF1_50470</name>
</gene>
<dbReference type="Proteomes" id="UP000322699">
    <property type="component" value="Unassembled WGS sequence"/>
</dbReference>
<evidence type="ECO:0000313" key="1">
    <source>
        <dbReference type="EMBL" id="KAA1262482.1"/>
    </source>
</evidence>
<keyword evidence="2" id="KW-1185">Reference proteome</keyword>
<organism evidence="1 2">
    <name type="scientific">Rubripirellula obstinata</name>
    <dbReference type="NCBI Taxonomy" id="406547"/>
    <lineage>
        <taxon>Bacteria</taxon>
        <taxon>Pseudomonadati</taxon>
        <taxon>Planctomycetota</taxon>
        <taxon>Planctomycetia</taxon>
        <taxon>Pirellulales</taxon>
        <taxon>Pirellulaceae</taxon>
        <taxon>Rubripirellula</taxon>
    </lineage>
</organism>
<proteinExistence type="predicted"/>
<evidence type="ECO:0000313" key="2">
    <source>
        <dbReference type="Proteomes" id="UP000322699"/>
    </source>
</evidence>
<sequence>MSNGTWVALCDFPNPERTLQLRRANEKSQGLDLGSQNCHSLPKKALTLPASKGCNAYKANREERRRLRNDYRSESQIVYIAQ</sequence>
<protein>
    <submittedName>
        <fullName evidence="1">Uncharacterized protein</fullName>
    </submittedName>
</protein>
<reference evidence="1 2" key="1">
    <citation type="submission" date="2019-08" db="EMBL/GenBank/DDBJ databases">
        <title>Deep-cultivation of Planctomycetes and their phenomic and genomic characterization uncovers novel biology.</title>
        <authorList>
            <person name="Wiegand S."/>
            <person name="Jogler M."/>
            <person name="Boedeker C."/>
            <person name="Pinto D."/>
            <person name="Vollmers J."/>
            <person name="Rivas-Marin E."/>
            <person name="Kohn T."/>
            <person name="Peeters S.H."/>
            <person name="Heuer A."/>
            <person name="Rast P."/>
            <person name="Oberbeckmann S."/>
            <person name="Bunk B."/>
            <person name="Jeske O."/>
            <person name="Meyerdierks A."/>
            <person name="Storesund J.E."/>
            <person name="Kallscheuer N."/>
            <person name="Luecker S."/>
            <person name="Lage O.M."/>
            <person name="Pohl T."/>
            <person name="Merkel B.J."/>
            <person name="Hornburger P."/>
            <person name="Mueller R.-W."/>
            <person name="Bruemmer F."/>
            <person name="Labrenz M."/>
            <person name="Spormann A.M."/>
            <person name="Op Den Camp H."/>
            <person name="Overmann J."/>
            <person name="Amann R."/>
            <person name="Jetten M.S.M."/>
            <person name="Mascher T."/>
            <person name="Medema M.H."/>
            <person name="Devos D.P."/>
            <person name="Kaster A.-K."/>
            <person name="Ovreas L."/>
            <person name="Rohde M."/>
            <person name="Galperin M.Y."/>
            <person name="Jogler C."/>
        </authorList>
    </citation>
    <scope>NUCLEOTIDE SEQUENCE [LARGE SCALE GENOMIC DNA]</scope>
    <source>
        <strain evidence="1 2">LF1</strain>
    </source>
</reference>
<accession>A0A5B1CQ15</accession>
<comment type="caution">
    <text evidence="1">The sequence shown here is derived from an EMBL/GenBank/DDBJ whole genome shotgun (WGS) entry which is preliminary data.</text>
</comment>
<name>A0A5B1CQ15_9BACT</name>